<evidence type="ECO:0000313" key="1">
    <source>
        <dbReference type="EMBL" id="KAJ0177579.1"/>
    </source>
</evidence>
<dbReference type="Proteomes" id="UP000824533">
    <property type="component" value="Linkage Group LG11"/>
</dbReference>
<evidence type="ECO:0000313" key="2">
    <source>
        <dbReference type="Proteomes" id="UP000824533"/>
    </source>
</evidence>
<name>A0ACC1D1H4_9NEOP</name>
<dbReference type="EMBL" id="CM034397">
    <property type="protein sequence ID" value="KAJ0177579.1"/>
    <property type="molecule type" value="Genomic_DNA"/>
</dbReference>
<comment type="caution">
    <text evidence="1">The sequence shown here is derived from an EMBL/GenBank/DDBJ whole genome shotgun (WGS) entry which is preliminary data.</text>
</comment>
<protein>
    <submittedName>
        <fullName evidence="1">Uncharacterized protein</fullName>
    </submittedName>
</protein>
<keyword evidence="2" id="KW-1185">Reference proteome</keyword>
<gene>
    <name evidence="1" type="ORF">K1T71_006452</name>
</gene>
<sequence length="1357" mass="159081">MKMVNKRYNLRPLPGGRRGTSGADAGCSSMRTIGDGGLSRRAPLNKYATSEISQQLEFDITSSVTTNSFHPIVSSSTTSTSPYTVSEDVAQETISVNFPVPTKDQTRTRKKWSNEMNDFILRTYLQLTFLETDLTSYLEPLHLKFLERFPHMEVSRQRVGDQRRAIVRRNLIASHKIEQIYEEVRSQLNNIGTPIQCTQSTTQVEHANTQNNFTQQPIHKNAKQRMRWTTAINEEIMRIYYEITNLETNFAAYRKQLHEKFIQKFPHLDHLTEQRISDQRRAIVNNKMIREDRLLQIKEEVETQILNINTCTVNDDVITQDIYTENTEFTSSFLSTPEFLPSAAGLTLTQTYNTSYQPNNNFNDINIERILLNKLDENIEKYSVIDPMKRPRLPKIRPSKKLIEIITVFNRSILSNKISSLDNITKTHTLIYCTAITILEYFKIKINTPNTPRTYNKPKWQERLQNHIENLRKYRLYQYKNGNRSRKLVNKVQKIIERTLCHNRHENINRTVDDFLDTLKQKLAVKTNRIQRYKKAETRSENNKLFSVNEKLFYRKLKVSNIVKNSPSENSLTEFWSNIWSQEIEHNYRAEWIQNEIERMKKVKEMDFDNIDIEELQTVINKTQNWKASGADGIHNYWFKKLVSLQEVLTKQISEIIKGTDTLPEFLTKGLTFMLPKINNSVDPSHFRPITCLPTLYKIITACIANKINSHIDCNNILSEEQKGCRRFHMGCKEQLTIDSIALKYAQKNKQDLYISYIDYKKAFDSVPHSWLTQVLEIYKINPAIINFLKTIMNNWKTSLRLHTDSICITTREIAVKRGIFQGDSLSPLWFCLALNPLSQELNRSQLGFDIQLNRCNLSQITHLLYMTLNFTLTTFSQDIRMDFGLDKCRRLNIRKGKNEDGNYIINETEEILAMKEQEVYKYLGYAQNRLIDHSKIKEQLRKEVINRIYKLSKSYLSSKNLFKAINTYAIPVLTYSFGIIKWSKTDLQKFEIKIRTLLTQFRFHHPKSSKERLTIKRKEGGRGLIDISFLHKKQVSKLKSFFMKKKMSSSLHAAICEVDKEYSPLHLSDNYVDAINTSDYNKEKYNTWKQKELHGRHLKDLDQQHIDKEVSNKWLYSAGLFPETEGFISAIQDQIIATKNYRKFIIKDRSVSNDLCRKCHNKPETIQHITGACIILTQNDYTHRHNQLANIIHQKLALKHKLNKEPYTPYHKYKPPTVLENTTHKLYYDRTILTDHTVHNNRPDITLIDKENKHTYLIDIAIPNTHNIQSTITEKIRKYTELQEEVKRLWNMHKDTIVPIVVSTTGVIAKDLSLRLEILGLPKHIYISLQKAAILNTCRIVRKFLQLNEEEQYVTL</sequence>
<accession>A0ACC1D1H4</accession>
<proteinExistence type="predicted"/>
<organism evidence="1 2">
    <name type="scientific">Dendrolimus kikuchii</name>
    <dbReference type="NCBI Taxonomy" id="765133"/>
    <lineage>
        <taxon>Eukaryota</taxon>
        <taxon>Metazoa</taxon>
        <taxon>Ecdysozoa</taxon>
        <taxon>Arthropoda</taxon>
        <taxon>Hexapoda</taxon>
        <taxon>Insecta</taxon>
        <taxon>Pterygota</taxon>
        <taxon>Neoptera</taxon>
        <taxon>Endopterygota</taxon>
        <taxon>Lepidoptera</taxon>
        <taxon>Glossata</taxon>
        <taxon>Ditrysia</taxon>
        <taxon>Bombycoidea</taxon>
        <taxon>Lasiocampidae</taxon>
        <taxon>Dendrolimus</taxon>
    </lineage>
</organism>
<reference evidence="1 2" key="1">
    <citation type="journal article" date="2021" name="Front. Genet.">
        <title>Chromosome-Level Genome Assembly Reveals Significant Gene Expansion in the Toll and IMD Signaling Pathways of Dendrolimus kikuchii.</title>
        <authorList>
            <person name="Zhou J."/>
            <person name="Wu P."/>
            <person name="Xiong Z."/>
            <person name="Liu N."/>
            <person name="Zhao N."/>
            <person name="Ji M."/>
            <person name="Qiu Y."/>
            <person name="Yang B."/>
        </authorList>
    </citation>
    <scope>NUCLEOTIDE SEQUENCE [LARGE SCALE GENOMIC DNA]</scope>
    <source>
        <strain evidence="1">Ann1</strain>
    </source>
</reference>